<keyword evidence="3" id="KW-0809">Transit peptide</keyword>
<proteinExistence type="inferred from homology"/>
<dbReference type="InterPro" id="IPR023335">
    <property type="entry name" value="ATP12_ortho_dom_sf"/>
</dbReference>
<accession>V5ER08</accession>
<dbReference type="PANTHER" id="PTHR21013">
    <property type="entry name" value="ATP SYNTHASE MITOCHONDRIAL F1 COMPLEX ASSEMBLY FACTOR 2/ATP12 PROTEIN, MITOCHONDRIAL PRECURSOR"/>
    <property type="match status" value="1"/>
</dbReference>
<dbReference type="Gene3D" id="1.10.3580.10">
    <property type="entry name" value="ATP12 ATPase"/>
    <property type="match status" value="1"/>
</dbReference>
<evidence type="ECO:0000256" key="3">
    <source>
        <dbReference type="ARBA" id="ARBA00022946"/>
    </source>
</evidence>
<evidence type="ECO:0000256" key="2">
    <source>
        <dbReference type="ARBA" id="ARBA00008231"/>
    </source>
</evidence>
<comment type="similarity">
    <text evidence="2">Belongs to the ATP12 family.</text>
</comment>
<dbReference type="AlphaFoldDB" id="V5ER08"/>
<keyword evidence="5" id="KW-0143">Chaperone</keyword>
<dbReference type="Gene3D" id="3.30.2180.10">
    <property type="entry name" value="ATP12-like"/>
    <property type="match status" value="1"/>
</dbReference>
<dbReference type="GO" id="GO:0033615">
    <property type="term" value="P:mitochondrial proton-transporting ATP synthase complex assembly"/>
    <property type="evidence" value="ECO:0007669"/>
    <property type="project" value="TreeGrafter"/>
</dbReference>
<reference evidence="7" key="1">
    <citation type="journal article" date="2013" name="Genome Announc.">
        <title>Draft genome sequence of Pseudozyma brasiliensis sp. nov. strain GHG001, a high producer of endo-1,4-xylanase isolated from an insect pest of sugarcane.</title>
        <authorList>
            <person name="Oliveira J.V.D.C."/>
            <person name="dos Santos R.A.C."/>
            <person name="Borges T.A."/>
            <person name="Riano-Pachon D.M."/>
            <person name="Goldman G.H."/>
        </authorList>
    </citation>
    <scope>NUCLEOTIDE SEQUENCE [LARGE SCALE GENOMIC DNA]</scope>
    <source>
        <strain evidence="7">GHG001</strain>
    </source>
</reference>
<dbReference type="Proteomes" id="UP000019377">
    <property type="component" value="Unassembled WGS sequence"/>
</dbReference>
<evidence type="ECO:0000313" key="7">
    <source>
        <dbReference type="Proteomes" id="UP000019377"/>
    </source>
</evidence>
<evidence type="ECO:0000313" key="6">
    <source>
        <dbReference type="EMBL" id="EST07540.1"/>
    </source>
</evidence>
<evidence type="ECO:0000256" key="4">
    <source>
        <dbReference type="ARBA" id="ARBA00023128"/>
    </source>
</evidence>
<protein>
    <submittedName>
        <fullName evidence="6">Uncharacterized protein</fullName>
    </submittedName>
</protein>
<dbReference type="GO" id="GO:0005739">
    <property type="term" value="C:mitochondrion"/>
    <property type="evidence" value="ECO:0007669"/>
    <property type="project" value="UniProtKB-SubCell"/>
</dbReference>
<dbReference type="EMBL" id="KI545862">
    <property type="protein sequence ID" value="EST07540.1"/>
    <property type="molecule type" value="Genomic_DNA"/>
</dbReference>
<dbReference type="InterPro" id="IPR019384">
    <property type="entry name" value="FHIP"/>
</dbReference>
<evidence type="ECO:0000256" key="1">
    <source>
        <dbReference type="ARBA" id="ARBA00004173"/>
    </source>
</evidence>
<keyword evidence="4" id="KW-0496">Mitochondrion</keyword>
<dbReference type="GeneID" id="27419702"/>
<evidence type="ECO:0000256" key="5">
    <source>
        <dbReference type="ARBA" id="ARBA00023186"/>
    </source>
</evidence>
<dbReference type="Pfam" id="PF07542">
    <property type="entry name" value="ATP12"/>
    <property type="match status" value="1"/>
</dbReference>
<keyword evidence="7" id="KW-1185">Reference proteome</keyword>
<dbReference type="InterPro" id="IPR011419">
    <property type="entry name" value="ATP12_ATP_synth-F1-assembly"/>
</dbReference>
<dbReference type="SUPFAM" id="SSF160909">
    <property type="entry name" value="ATP12-like"/>
    <property type="match status" value="1"/>
</dbReference>
<dbReference type="OrthoDB" id="5673at2759"/>
<name>V5ER08_KALBG</name>
<dbReference type="InterPro" id="IPR042272">
    <property type="entry name" value="ATP12_ATP_synth-F1-assembly_N"/>
</dbReference>
<dbReference type="Pfam" id="PF10257">
    <property type="entry name" value="RAI16-like"/>
    <property type="match status" value="2"/>
</dbReference>
<sequence length="647" mass="71542">MEYLLKYDILTELVHLSVDDRPKGIRGETIRALKDLIILMDEKFLSRQAANKPVSQLIQLCLDEDAVRYQLDDDSFDMSGSNAPPSAAEDNDYEEDLVDLMCHIASRIRNTPDLLQIFFTDESVDDADNTEDARGLKDGSIIVNEKAARREFSPSPAASPDLDPMIRKLAGAIAIAIRDTFIRNVVYPSLMESSDFDGSSAAVLSYLDVLIIVFRSGHILTDVALDFLLPAPLDEANGCSYGQSIGVPVDDSDRYSVKDLILDSLEDSKRPATRVAAWRLARSSGERSVSASTINPYADHFRETAAVIVKTQIVAGADDWRPPPAASSAKDQEGRATLSSVLDNTILLEELIKELLAIVQIFTFRSIGVMFARSLVRPTFRATVLPLRTAALHTTRPTLEEAALNRAERLKSRFWKTVTLQPPTSTTPGFQILLDGRSIKTPGGQAIIIPANRELLATCIAQEWSEQGKLLKPHTLPLTSLAARALEGCSDPVERKGVEEFLLRYLENETVCFQEEQPESLVKLQKRHWDPLLHHVNEAYGTQVRPFEGLLGNAHPKGTVETFKTHLERLDGFDLAAFERSVMLTKSFLISVGLVSGHLSVKQASEAAEVEVQSQIDRWGSVEDSHDVDQAEMRRTLGSVAVATVRN</sequence>
<dbReference type="STRING" id="1365824.V5ER08"/>
<dbReference type="PANTHER" id="PTHR21013:SF10">
    <property type="entry name" value="ATP SYNTHASE MITOCHONDRIAL F1 COMPLEX ASSEMBLY FACTOR 2"/>
    <property type="match status" value="1"/>
</dbReference>
<gene>
    <name evidence="6" type="ORF">PSEUBRA_SCAF2g02633</name>
</gene>
<organism evidence="6 7">
    <name type="scientific">Kalmanozyma brasiliensis (strain GHG001)</name>
    <name type="common">Yeast</name>
    <name type="synonym">Pseudozyma brasiliensis</name>
    <dbReference type="NCBI Taxonomy" id="1365824"/>
    <lineage>
        <taxon>Eukaryota</taxon>
        <taxon>Fungi</taxon>
        <taxon>Dikarya</taxon>
        <taxon>Basidiomycota</taxon>
        <taxon>Ustilaginomycotina</taxon>
        <taxon>Ustilaginomycetes</taxon>
        <taxon>Ustilaginales</taxon>
        <taxon>Ustilaginaceae</taxon>
        <taxon>Kalmanozyma</taxon>
    </lineage>
</organism>
<dbReference type="eggNOG" id="KOG3015">
    <property type="taxonomic scope" value="Eukaryota"/>
</dbReference>
<comment type="subcellular location">
    <subcellularLocation>
        <location evidence="1">Mitochondrion</location>
    </subcellularLocation>
</comment>
<dbReference type="HOGENOM" id="CLU_423415_0_0_1"/>